<dbReference type="Gene3D" id="3.90.1720.10">
    <property type="entry name" value="endopeptidase domain like (from Nostoc punctiforme)"/>
    <property type="match status" value="1"/>
</dbReference>
<evidence type="ECO:0000256" key="2">
    <source>
        <dbReference type="ARBA" id="ARBA00022679"/>
    </source>
</evidence>
<accession>A0A815Z0P8</accession>
<protein>
    <recommendedName>
        <fullName evidence="5">LRAT domain-containing protein</fullName>
    </recommendedName>
</protein>
<dbReference type="PROSITE" id="PS51934">
    <property type="entry name" value="LRAT"/>
    <property type="match status" value="1"/>
</dbReference>
<dbReference type="GO" id="GO:0016410">
    <property type="term" value="F:N-acyltransferase activity"/>
    <property type="evidence" value="ECO:0007669"/>
    <property type="project" value="TreeGrafter"/>
</dbReference>
<dbReference type="SUPFAM" id="SSF54001">
    <property type="entry name" value="Cysteine proteinases"/>
    <property type="match status" value="1"/>
</dbReference>
<dbReference type="InterPro" id="IPR051496">
    <property type="entry name" value="H-rev107_PLA/AT"/>
</dbReference>
<organism evidence="6 9">
    <name type="scientific">Adineta steineri</name>
    <dbReference type="NCBI Taxonomy" id="433720"/>
    <lineage>
        <taxon>Eukaryota</taxon>
        <taxon>Metazoa</taxon>
        <taxon>Spiralia</taxon>
        <taxon>Gnathifera</taxon>
        <taxon>Rotifera</taxon>
        <taxon>Eurotatoria</taxon>
        <taxon>Bdelloidea</taxon>
        <taxon>Adinetida</taxon>
        <taxon>Adinetidae</taxon>
        <taxon>Adineta</taxon>
    </lineage>
</organism>
<dbReference type="Pfam" id="PF04970">
    <property type="entry name" value="LRAT"/>
    <property type="match status" value="1"/>
</dbReference>
<keyword evidence="8" id="KW-1185">Reference proteome</keyword>
<reference evidence="6" key="1">
    <citation type="submission" date="2021-02" db="EMBL/GenBank/DDBJ databases">
        <authorList>
            <person name="Nowell W R."/>
        </authorList>
    </citation>
    <scope>NUCLEOTIDE SEQUENCE</scope>
</reference>
<dbReference type="GO" id="GO:0008970">
    <property type="term" value="F:phospholipase A1 activity"/>
    <property type="evidence" value="ECO:0007669"/>
    <property type="project" value="TreeGrafter"/>
</dbReference>
<evidence type="ECO:0000313" key="6">
    <source>
        <dbReference type="EMBL" id="CAF1578065.1"/>
    </source>
</evidence>
<evidence type="ECO:0000313" key="8">
    <source>
        <dbReference type="Proteomes" id="UP000663832"/>
    </source>
</evidence>
<evidence type="ECO:0000259" key="5">
    <source>
        <dbReference type="PROSITE" id="PS51934"/>
    </source>
</evidence>
<dbReference type="Proteomes" id="UP000663832">
    <property type="component" value="Unassembled WGS sequence"/>
</dbReference>
<dbReference type="InterPro" id="IPR038765">
    <property type="entry name" value="Papain-like_cys_pep_sf"/>
</dbReference>
<dbReference type="AlphaFoldDB" id="A0A815Z0P8"/>
<dbReference type="GO" id="GO:0005737">
    <property type="term" value="C:cytoplasm"/>
    <property type="evidence" value="ECO:0007669"/>
    <property type="project" value="TreeGrafter"/>
</dbReference>
<evidence type="ECO:0000256" key="3">
    <source>
        <dbReference type="ARBA" id="ARBA00022801"/>
    </source>
</evidence>
<evidence type="ECO:0000313" key="7">
    <source>
        <dbReference type="EMBL" id="CAF1672411.1"/>
    </source>
</evidence>
<comment type="caution">
    <text evidence="6">The sequence shown here is derived from an EMBL/GenBank/DDBJ whole genome shotgun (WGS) entry which is preliminary data.</text>
</comment>
<dbReference type="OrthoDB" id="421951at2759"/>
<dbReference type="EMBL" id="CAJNOM010006829">
    <property type="protein sequence ID" value="CAF1672411.1"/>
    <property type="molecule type" value="Genomic_DNA"/>
</dbReference>
<feature type="domain" description="LRAT" evidence="5">
    <location>
        <begin position="25"/>
        <end position="129"/>
    </location>
</feature>
<dbReference type="EMBL" id="CAJNOI010006407">
    <property type="protein sequence ID" value="CAF1578065.1"/>
    <property type="molecule type" value="Genomic_DNA"/>
</dbReference>
<evidence type="ECO:0000256" key="4">
    <source>
        <dbReference type="ARBA" id="ARBA00023098"/>
    </source>
</evidence>
<evidence type="ECO:0000313" key="9">
    <source>
        <dbReference type="Proteomes" id="UP000663877"/>
    </source>
</evidence>
<dbReference type="PANTHER" id="PTHR13943:SF77">
    <property type="entry name" value="LRAT DOMAIN-CONTAINING PROTEIN"/>
    <property type="match status" value="1"/>
</dbReference>
<comment type="similarity">
    <text evidence="1">Belongs to the H-rev107 family.</text>
</comment>
<dbReference type="InterPro" id="IPR007053">
    <property type="entry name" value="LRAT_dom"/>
</dbReference>
<dbReference type="Proteomes" id="UP000663877">
    <property type="component" value="Unassembled WGS sequence"/>
</dbReference>
<evidence type="ECO:0000256" key="1">
    <source>
        <dbReference type="ARBA" id="ARBA00007824"/>
    </source>
</evidence>
<dbReference type="GO" id="GO:0004623">
    <property type="term" value="F:phospholipase A2 activity"/>
    <property type="evidence" value="ECO:0007669"/>
    <property type="project" value="TreeGrafter"/>
</dbReference>
<keyword evidence="2" id="KW-0808">Transferase</keyword>
<name>A0A815Z0P8_9BILA</name>
<sequence length="130" mass="14780">MNSKIKIETFEKNLEVISKAQAGDMLKFQRGLHSHWGIYTGNGEIIHRWDPNGDMSNAQVWKSKINDIMAYDGDLQIHNFLDDKKKPLPISVIVEKAENALGTKGYGLLDKNCEHFVTECRYGQATSRQV</sequence>
<dbReference type="GO" id="GO:0070292">
    <property type="term" value="P:N-acylphosphatidylethanolamine metabolic process"/>
    <property type="evidence" value="ECO:0007669"/>
    <property type="project" value="TreeGrafter"/>
</dbReference>
<gene>
    <name evidence="6" type="ORF">BJG266_LOCUS48429</name>
    <name evidence="7" type="ORF">QVE165_LOCUS65496</name>
</gene>
<dbReference type="PANTHER" id="PTHR13943">
    <property type="entry name" value="HRAS-LIKE SUPPRESSOR - RELATED"/>
    <property type="match status" value="1"/>
</dbReference>
<keyword evidence="3" id="KW-0378">Hydrolase</keyword>
<proteinExistence type="inferred from homology"/>
<keyword evidence="4" id="KW-0443">Lipid metabolism</keyword>